<dbReference type="PANTHER" id="PTHR36749">
    <property type="entry name" value="F7O18.3 PROTEIN"/>
    <property type="match status" value="1"/>
</dbReference>
<feature type="region of interest" description="Disordered" evidence="1">
    <location>
        <begin position="67"/>
        <end position="133"/>
    </location>
</feature>
<evidence type="ECO:0000313" key="3">
    <source>
        <dbReference type="Proteomes" id="UP000235145"/>
    </source>
</evidence>
<protein>
    <submittedName>
        <fullName evidence="2">Uncharacterized protein</fullName>
    </submittedName>
</protein>
<name>A0A9R1WWM3_LACSA</name>
<dbReference type="OrthoDB" id="64928at2759"/>
<feature type="compositionally biased region" description="Polar residues" evidence="1">
    <location>
        <begin position="290"/>
        <end position="304"/>
    </location>
</feature>
<reference evidence="2 3" key="1">
    <citation type="journal article" date="2017" name="Nat. Commun.">
        <title>Genome assembly with in vitro proximity ligation data and whole-genome triplication in lettuce.</title>
        <authorList>
            <person name="Reyes-Chin-Wo S."/>
            <person name="Wang Z."/>
            <person name="Yang X."/>
            <person name="Kozik A."/>
            <person name="Arikit S."/>
            <person name="Song C."/>
            <person name="Xia L."/>
            <person name="Froenicke L."/>
            <person name="Lavelle D.O."/>
            <person name="Truco M.J."/>
            <person name="Xia R."/>
            <person name="Zhu S."/>
            <person name="Xu C."/>
            <person name="Xu H."/>
            <person name="Xu X."/>
            <person name="Cox K."/>
            <person name="Korf I."/>
            <person name="Meyers B.C."/>
            <person name="Michelmore R.W."/>
        </authorList>
    </citation>
    <scope>NUCLEOTIDE SEQUENCE [LARGE SCALE GENOMIC DNA]</scope>
    <source>
        <strain evidence="3">cv. Salinas</strain>
        <tissue evidence="2">Seedlings</tissue>
    </source>
</reference>
<evidence type="ECO:0000313" key="2">
    <source>
        <dbReference type="EMBL" id="KAJ0190416.1"/>
    </source>
</evidence>
<accession>A0A9R1WWM3</accession>
<dbReference type="EMBL" id="NBSK02000008">
    <property type="protein sequence ID" value="KAJ0190416.1"/>
    <property type="molecule type" value="Genomic_DNA"/>
</dbReference>
<comment type="caution">
    <text evidence="2">The sequence shown here is derived from an EMBL/GenBank/DDBJ whole genome shotgun (WGS) entry which is preliminary data.</text>
</comment>
<sequence length="464" mass="51773">MKINYLTLWVSEEECGCFSTKTEIIWRRKSNINHRQTPLLSLAVAVEKSRIYWEQFVSDQLAMSSNLFQGLPPPSARPPPPPPPPEQAAPPPLDPATTKVSPTPPARALKSALKRSNPPDSGPQAPAPKKSLRFKTIADTSETQVIDAMKKICSHINNASKFNKASKLAIQLIQAGSVKPSNSDYFFSILEAAMSSPTTCNDPRVRADCHALFLAAEDLKEIFTQKQQKHLSLWTIRAVMANDLFTDDSFVFSKACGRIKEAISNLPVATKDDDIEEAAALKDDSEMVESDSQTEQHSSSNPMPESSIKEESDPFGLDALIPNASKKDEKVKAKLDAESTASKIRKEEDDEAKRFLKLERAALILCLEIAAKRYKIPWCQTVIDITVKHAFDNVSHFTSKQRNAIEKLWASIREQQTRRKQGKSVSGKLDVNGFEWLQQKYSTEKISIRHSVGGNTRRAEQWLG</sequence>
<evidence type="ECO:0000256" key="1">
    <source>
        <dbReference type="SAM" id="MobiDB-lite"/>
    </source>
</evidence>
<keyword evidence="3" id="KW-1185">Reference proteome</keyword>
<proteinExistence type="predicted"/>
<dbReference type="PANTHER" id="PTHR36749:SF1">
    <property type="entry name" value="F7O18.3 PROTEIN"/>
    <property type="match status" value="1"/>
</dbReference>
<feature type="compositionally biased region" description="Pro residues" evidence="1">
    <location>
        <begin position="71"/>
        <end position="94"/>
    </location>
</feature>
<feature type="region of interest" description="Disordered" evidence="1">
    <location>
        <begin position="281"/>
        <end position="312"/>
    </location>
</feature>
<dbReference type="Proteomes" id="UP000235145">
    <property type="component" value="Unassembled WGS sequence"/>
</dbReference>
<organism evidence="2 3">
    <name type="scientific">Lactuca sativa</name>
    <name type="common">Garden lettuce</name>
    <dbReference type="NCBI Taxonomy" id="4236"/>
    <lineage>
        <taxon>Eukaryota</taxon>
        <taxon>Viridiplantae</taxon>
        <taxon>Streptophyta</taxon>
        <taxon>Embryophyta</taxon>
        <taxon>Tracheophyta</taxon>
        <taxon>Spermatophyta</taxon>
        <taxon>Magnoliopsida</taxon>
        <taxon>eudicotyledons</taxon>
        <taxon>Gunneridae</taxon>
        <taxon>Pentapetalae</taxon>
        <taxon>asterids</taxon>
        <taxon>campanulids</taxon>
        <taxon>Asterales</taxon>
        <taxon>Asteraceae</taxon>
        <taxon>Cichorioideae</taxon>
        <taxon>Cichorieae</taxon>
        <taxon>Lactucinae</taxon>
        <taxon>Lactuca</taxon>
    </lineage>
</organism>
<gene>
    <name evidence="2" type="ORF">LSAT_V11C800389710</name>
</gene>
<dbReference type="AlphaFoldDB" id="A0A9R1WWM3"/>